<keyword evidence="2" id="KW-0560">Oxidoreductase</keyword>
<proteinExistence type="inferred from homology"/>
<dbReference type="InterPro" id="IPR002932">
    <property type="entry name" value="Glu_synthdom"/>
</dbReference>
<dbReference type="AlphaFoldDB" id="A0A2M7UI52"/>
<evidence type="ECO:0000259" key="4">
    <source>
        <dbReference type="Pfam" id="PF01645"/>
    </source>
</evidence>
<gene>
    <name evidence="5" type="ORF">COY09_01905</name>
</gene>
<dbReference type="EMBL" id="PFOI01000032">
    <property type="protein sequence ID" value="PIZ70908.1"/>
    <property type="molecule type" value="Genomic_DNA"/>
</dbReference>
<organism evidence="5 6">
    <name type="scientific">Candidatus Portnoybacteria bacterium CG_4_10_14_0_2_um_filter_39_11</name>
    <dbReference type="NCBI Taxonomy" id="1974797"/>
    <lineage>
        <taxon>Bacteria</taxon>
        <taxon>Candidatus Portnoyibacteriota</taxon>
    </lineage>
</organism>
<evidence type="ECO:0000313" key="5">
    <source>
        <dbReference type="EMBL" id="PIZ70908.1"/>
    </source>
</evidence>
<dbReference type="Pfam" id="PF01645">
    <property type="entry name" value="Glu_synthase"/>
    <property type="match status" value="1"/>
</dbReference>
<accession>A0A2M7UI52</accession>
<name>A0A2M7UI52_9BACT</name>
<evidence type="ECO:0000256" key="1">
    <source>
        <dbReference type="ARBA" id="ARBA00009716"/>
    </source>
</evidence>
<dbReference type="Proteomes" id="UP000231071">
    <property type="component" value="Unassembled WGS sequence"/>
</dbReference>
<dbReference type="Gene3D" id="3.20.20.70">
    <property type="entry name" value="Aldolase class I"/>
    <property type="match status" value="1"/>
</dbReference>
<feature type="domain" description="Glutamate synthase" evidence="4">
    <location>
        <begin position="77"/>
        <end position="392"/>
    </location>
</feature>
<dbReference type="InterPro" id="IPR024188">
    <property type="entry name" value="GltB"/>
</dbReference>
<dbReference type="CDD" id="cd02808">
    <property type="entry name" value="GltS_FMN"/>
    <property type="match status" value="1"/>
</dbReference>
<dbReference type="PIRSF" id="PIRSF006429">
    <property type="entry name" value="GOGAT_lg_2"/>
    <property type="match status" value="1"/>
</dbReference>
<dbReference type="InterPro" id="IPR013785">
    <property type="entry name" value="Aldolase_TIM"/>
</dbReference>
<sequence>MNNFNGQLLVAGFDLCYIMENMDQNSIQQIKQRALSGEPAIISGRSSKWDKINFDNLVFVPAQLARRLVDYFREKISSQTIVGKRSKHPLKLDTPILIGAMSFGALSDKAKVALARGASLAGTCANTGEGGMLPEERTAAKFLITQYSTGRFGVDEKYLQSADAIEIKIGQGAKPGQGGLLKASKVTEKIAQIRGVKLGEDVHSSAYHTDIRTPADLKKKVNWLRKITGGKSIIIKLAAGDVEADVKIAVSANPDVIAIDGSAGGTGAAPEVMIENMGIPAIAALVRARRALDKLKAPQELWIGGGLNSGADAAKALALGADAVFMATPMMVAMGCIYCRQCYQGNCPLGVATQKSELTVKLDVESGGQRIANFIKAATEETKMIAGACGHNDIHKLSVRNLRSLDLTISQITDVKMV</sequence>
<dbReference type="PANTHER" id="PTHR43819">
    <property type="entry name" value="ARCHAEAL-TYPE GLUTAMATE SYNTHASE [NADPH]"/>
    <property type="match status" value="1"/>
</dbReference>
<comment type="similarity">
    <text evidence="1 3">Belongs to the glutamate synthase family.</text>
</comment>
<dbReference type="InterPro" id="IPR043578">
    <property type="entry name" value="GltB_archl_type"/>
</dbReference>
<dbReference type="GO" id="GO:0006537">
    <property type="term" value="P:glutamate biosynthetic process"/>
    <property type="evidence" value="ECO:0007669"/>
    <property type="project" value="InterPro"/>
</dbReference>
<comment type="caution">
    <text evidence="5">The sequence shown here is derived from an EMBL/GenBank/DDBJ whole genome shotgun (WGS) entry which is preliminary data.</text>
</comment>
<dbReference type="SUPFAM" id="SSF51395">
    <property type="entry name" value="FMN-linked oxidoreductases"/>
    <property type="match status" value="1"/>
</dbReference>
<protein>
    <submittedName>
        <fullName evidence="5">FMN-binding glutamate synthase family protein</fullName>
    </submittedName>
</protein>
<evidence type="ECO:0000313" key="6">
    <source>
        <dbReference type="Proteomes" id="UP000231071"/>
    </source>
</evidence>
<reference evidence="6" key="1">
    <citation type="submission" date="2017-09" db="EMBL/GenBank/DDBJ databases">
        <title>Depth-based differentiation of microbial function through sediment-hosted aquifers and enrichment of novel symbionts in the deep terrestrial subsurface.</title>
        <authorList>
            <person name="Probst A.J."/>
            <person name="Ladd B."/>
            <person name="Jarett J.K."/>
            <person name="Geller-Mcgrath D.E."/>
            <person name="Sieber C.M.K."/>
            <person name="Emerson J.B."/>
            <person name="Anantharaman K."/>
            <person name="Thomas B.C."/>
            <person name="Malmstrom R."/>
            <person name="Stieglmeier M."/>
            <person name="Klingl A."/>
            <person name="Woyke T."/>
            <person name="Ryan C.M."/>
            <person name="Banfield J.F."/>
        </authorList>
    </citation>
    <scope>NUCLEOTIDE SEQUENCE [LARGE SCALE GENOMIC DNA]</scope>
</reference>
<dbReference type="PIRSF" id="PIRSF500061">
    <property type="entry name" value="GOGAT_lg2_archl"/>
    <property type="match status" value="1"/>
</dbReference>
<evidence type="ECO:0000256" key="2">
    <source>
        <dbReference type="ARBA" id="ARBA00023002"/>
    </source>
</evidence>
<evidence type="ECO:0000256" key="3">
    <source>
        <dbReference type="PIRNR" id="PIRNR006429"/>
    </source>
</evidence>
<dbReference type="GO" id="GO:0015930">
    <property type="term" value="F:glutamate synthase activity"/>
    <property type="evidence" value="ECO:0007669"/>
    <property type="project" value="InterPro"/>
</dbReference>
<dbReference type="PANTHER" id="PTHR43819:SF1">
    <property type="entry name" value="ARCHAEAL-TYPE GLUTAMATE SYNTHASE [NADPH]"/>
    <property type="match status" value="1"/>
</dbReference>